<proteinExistence type="predicted"/>
<dbReference type="InterPro" id="IPR011009">
    <property type="entry name" value="Kinase-like_dom_sf"/>
</dbReference>
<feature type="region of interest" description="Disordered" evidence="5">
    <location>
        <begin position="626"/>
        <end position="668"/>
    </location>
</feature>
<feature type="compositionally biased region" description="Low complexity" evidence="5">
    <location>
        <begin position="472"/>
        <end position="485"/>
    </location>
</feature>
<protein>
    <submittedName>
        <fullName evidence="8">Mitotic checkpoint serine/threonine-protein kinase BUB1</fullName>
    </submittedName>
</protein>
<evidence type="ECO:0000256" key="1">
    <source>
        <dbReference type="ARBA" id="ARBA00004629"/>
    </source>
</evidence>
<dbReference type="GO" id="GO:0051754">
    <property type="term" value="P:meiotic sister chromatid cohesion, centromeric"/>
    <property type="evidence" value="ECO:0007669"/>
    <property type="project" value="TreeGrafter"/>
</dbReference>
<evidence type="ECO:0000259" key="6">
    <source>
        <dbReference type="PROSITE" id="PS50011"/>
    </source>
</evidence>
<feature type="domain" description="BUB1 N-terminal" evidence="7">
    <location>
        <begin position="65"/>
        <end position="222"/>
    </location>
</feature>
<sequence>MTRAVAPDAGPFGRKRKVDDFEWETSKENVMPLKRGRNVDDLNKALRAHNSFQTKLRLEDELKAKEDDITAYKGDDPLVAWIEYVRWLEVKMPEDTRKKFTALEKCTRKLKDNPRYTNDIRYVRLWIQYADLVSNPKDIFKYLYQNKIGEKVSLFYIGWAYVLETMANYPQAHKIYLKASQKHAEPQDLLERKYKEFQRRMSRQWLRMTEETGASDMDEVTHRRALESLSTYGILELNDAQRQQLHQHQASVRAQRVQKANAHKPVFVIYEDPVGHSVDPFDGNGGWKKLGTLQQQDKENELAPSAWNPPGRQAGAREVTGVEAGRQPDQRPPTLTGRPCASPLQVFVDDEFSVPESETKRRTPLTHRSQTLRQRMEGVATEEEMLAQEPLKNFTASDKKARSHRQGPKGRLEKPYYDVELMKAKTGEECSFEEARARSFHQFKGTRRKLGHRALQNVTHRVESVSNAVAPSATSISSATTSITSHRSRLSERKPIPTPPNPPEPKLPERKPVHTTMSGAIEPKKPISAHNNDQEDMTINTRVALEDINSMFCSPPRQPKPISWEAKDDDPVERKLHFSIVDDSVDSVAVNAQDQSVRQDPNESIPKQTFQVFNDDAPVGFRQQPFRVLSDDPQPGTKQPFQIYSDEAPQEPPSEKKTWSQKRKPLTARDDLVRGGHRTNKDVLMEALKDAAEKDSSESVKQTLKGASSKYDLSRTTKDLAPAHELDPYTFENRQALILARQVDWYLCSRPDSVKLHSQKLPRIPCNNPAKRKLRKPIAFKADSSKVLQLVGVLGSGSFAYVFSANIIDTSKKTTRNKAVKVNMLGKEGRSQQINHRFNQIEKERHNLAWEFYITNKIKKKLRIDHGLPEEHIPVPTFTGLHLFPNGSLLIMDKGHVGTLFDVLNCYKQSGVIFPEVLTIYYGIKMLHCIELLHSVNILHGDIKPDNWLMIPGKPEAELSMDTQELSKTNNFKAGDLYLIDYGRSIDLSFYPDGTVFRGNCHAKGFQCIEMLTQLPWTHQIDTFAFLGTIHCMLFGEYMEVKPRRNSKGVVQWGIVKPFKRYWQVDMWKDIFHELLNVSSCSEQPSLLNLRRRLENYFETDASRQQELFKQLTRQDSFLRKSSI</sequence>
<gene>
    <name evidence="8" type="ORF">P3T76_008532</name>
</gene>
<dbReference type="Gene3D" id="1.25.40.430">
    <property type="match status" value="1"/>
</dbReference>
<evidence type="ECO:0000313" key="9">
    <source>
        <dbReference type="Proteomes" id="UP001259832"/>
    </source>
</evidence>
<feature type="domain" description="Protein kinase" evidence="6">
    <location>
        <begin position="788"/>
        <end position="1124"/>
    </location>
</feature>
<dbReference type="InterPro" id="IPR013212">
    <property type="entry name" value="Mad3/Bub1_I"/>
</dbReference>
<dbReference type="GO" id="GO:0005524">
    <property type="term" value="F:ATP binding"/>
    <property type="evidence" value="ECO:0007669"/>
    <property type="project" value="InterPro"/>
</dbReference>
<keyword evidence="8" id="KW-0418">Kinase</keyword>
<comment type="subcellular location">
    <subcellularLocation>
        <location evidence="1">Chromosome</location>
        <location evidence="1">Centromere</location>
        <location evidence="1">Kinetochore</location>
    </subcellularLocation>
</comment>
<dbReference type="SUPFAM" id="SSF56112">
    <property type="entry name" value="Protein kinase-like (PK-like)"/>
    <property type="match status" value="1"/>
</dbReference>
<dbReference type="Pfam" id="PF08311">
    <property type="entry name" value="Mad3_BUB1_I"/>
    <property type="match status" value="1"/>
</dbReference>
<keyword evidence="4" id="KW-0137">Centromere</keyword>
<keyword evidence="2" id="KW-0158">Chromosome</keyword>
<feature type="compositionally biased region" description="Pro residues" evidence="5">
    <location>
        <begin position="496"/>
        <end position="505"/>
    </location>
</feature>
<feature type="region of interest" description="Disordered" evidence="5">
    <location>
        <begin position="466"/>
        <end position="533"/>
    </location>
</feature>
<dbReference type="GO" id="GO:0000776">
    <property type="term" value="C:kinetochore"/>
    <property type="evidence" value="ECO:0007669"/>
    <property type="project" value="UniProtKB-KW"/>
</dbReference>
<dbReference type="GO" id="GO:0004672">
    <property type="term" value="F:protein kinase activity"/>
    <property type="evidence" value="ECO:0007669"/>
    <property type="project" value="InterPro"/>
</dbReference>
<dbReference type="SMART" id="SM00220">
    <property type="entry name" value="S_TKc"/>
    <property type="match status" value="1"/>
</dbReference>
<dbReference type="InterPro" id="IPR000719">
    <property type="entry name" value="Prot_kinase_dom"/>
</dbReference>
<evidence type="ECO:0000313" key="8">
    <source>
        <dbReference type="EMBL" id="KAK1939148.1"/>
    </source>
</evidence>
<dbReference type="EMBL" id="JASMQC010000016">
    <property type="protein sequence ID" value="KAK1939148.1"/>
    <property type="molecule type" value="Genomic_DNA"/>
</dbReference>
<keyword evidence="8" id="KW-0808">Transferase</keyword>
<dbReference type="FunFam" id="1.25.40.430:FF:000003">
    <property type="entry name" value="Checkpoint serine/threonine-protein kinase BUB1"/>
    <property type="match status" value="1"/>
</dbReference>
<dbReference type="PROSITE" id="PS50011">
    <property type="entry name" value="PROTEIN_KINASE_DOM"/>
    <property type="match status" value="1"/>
</dbReference>
<evidence type="ECO:0000259" key="7">
    <source>
        <dbReference type="PROSITE" id="PS51489"/>
    </source>
</evidence>
<name>A0AAD9GIW5_9STRA</name>
<accession>A0AAD9GIW5</accession>
<dbReference type="InterPro" id="IPR015661">
    <property type="entry name" value="Bub1/Mad3"/>
</dbReference>
<keyword evidence="9" id="KW-1185">Reference proteome</keyword>
<organism evidence="8 9">
    <name type="scientific">Phytophthora citrophthora</name>
    <dbReference type="NCBI Taxonomy" id="4793"/>
    <lineage>
        <taxon>Eukaryota</taxon>
        <taxon>Sar</taxon>
        <taxon>Stramenopiles</taxon>
        <taxon>Oomycota</taxon>
        <taxon>Peronosporomycetes</taxon>
        <taxon>Peronosporales</taxon>
        <taxon>Peronosporaceae</taxon>
        <taxon>Phytophthora</taxon>
    </lineage>
</organism>
<feature type="region of interest" description="Disordered" evidence="5">
    <location>
        <begin position="296"/>
        <end position="341"/>
    </location>
</feature>
<dbReference type="Gene3D" id="1.10.510.10">
    <property type="entry name" value="Transferase(Phosphotransferase) domain 1"/>
    <property type="match status" value="1"/>
</dbReference>
<evidence type="ECO:0000256" key="5">
    <source>
        <dbReference type="SAM" id="MobiDB-lite"/>
    </source>
</evidence>
<dbReference type="PROSITE" id="PS51489">
    <property type="entry name" value="BUB1_N"/>
    <property type="match status" value="1"/>
</dbReference>
<dbReference type="GO" id="GO:0032991">
    <property type="term" value="C:protein-containing complex"/>
    <property type="evidence" value="ECO:0007669"/>
    <property type="project" value="UniProtKB-ARBA"/>
</dbReference>
<dbReference type="PANTHER" id="PTHR14030">
    <property type="entry name" value="MITOTIC CHECKPOINT SERINE/THREONINE-PROTEIN KINASE BUB1"/>
    <property type="match status" value="1"/>
</dbReference>
<evidence type="ECO:0000256" key="4">
    <source>
        <dbReference type="ARBA" id="ARBA00023328"/>
    </source>
</evidence>
<evidence type="ECO:0000256" key="3">
    <source>
        <dbReference type="ARBA" id="ARBA00022838"/>
    </source>
</evidence>
<dbReference type="AlphaFoldDB" id="A0AAD9GIW5"/>
<keyword evidence="3" id="KW-0995">Kinetochore</keyword>
<dbReference type="SMART" id="SM00777">
    <property type="entry name" value="Mad3_BUB1_I"/>
    <property type="match status" value="1"/>
</dbReference>
<dbReference type="GO" id="GO:0007094">
    <property type="term" value="P:mitotic spindle assembly checkpoint signaling"/>
    <property type="evidence" value="ECO:0007669"/>
    <property type="project" value="InterPro"/>
</dbReference>
<dbReference type="Proteomes" id="UP001259832">
    <property type="component" value="Unassembled WGS sequence"/>
</dbReference>
<comment type="caution">
    <text evidence="8">The sequence shown here is derived from an EMBL/GenBank/DDBJ whole genome shotgun (WGS) entry which is preliminary data.</text>
</comment>
<dbReference type="PANTHER" id="PTHR14030:SF4">
    <property type="entry name" value="BUB1 KINASE, ISOFORM A-RELATED"/>
    <property type="match status" value="1"/>
</dbReference>
<evidence type="ECO:0000256" key="2">
    <source>
        <dbReference type="ARBA" id="ARBA00022454"/>
    </source>
</evidence>
<reference evidence="8" key="1">
    <citation type="submission" date="2023-08" db="EMBL/GenBank/DDBJ databases">
        <title>Reference Genome Resource for the Citrus Pathogen Phytophthora citrophthora.</title>
        <authorList>
            <person name="Moller H."/>
            <person name="Coetzee B."/>
            <person name="Rose L.J."/>
            <person name="Van Niekerk J.M."/>
        </authorList>
    </citation>
    <scope>NUCLEOTIDE SEQUENCE</scope>
    <source>
        <strain evidence="8">STE-U-9442</strain>
    </source>
</reference>